<dbReference type="KEGG" id="lgi:LOTGIDRAFT_126255"/>
<accession>V4A564</accession>
<dbReference type="Pfam" id="PF00092">
    <property type="entry name" value="VWA"/>
    <property type="match status" value="1"/>
</dbReference>
<evidence type="ECO:0000256" key="5">
    <source>
        <dbReference type="ARBA" id="ARBA00022900"/>
    </source>
</evidence>
<evidence type="ECO:0000313" key="9">
    <source>
        <dbReference type="Proteomes" id="UP000030746"/>
    </source>
</evidence>
<name>V4A564_LOTGI</name>
<dbReference type="CTD" id="20232575"/>
<evidence type="ECO:0000259" key="7">
    <source>
        <dbReference type="PROSITE" id="PS50234"/>
    </source>
</evidence>
<evidence type="ECO:0000313" key="8">
    <source>
        <dbReference type="EMBL" id="ESO88376.1"/>
    </source>
</evidence>
<keyword evidence="5" id="KW-0722">Serine protease inhibitor</keyword>
<dbReference type="InterPro" id="IPR002035">
    <property type="entry name" value="VWF_A"/>
</dbReference>
<dbReference type="OrthoDB" id="299997at2759"/>
<dbReference type="GO" id="GO:0005576">
    <property type="term" value="C:extracellular region"/>
    <property type="evidence" value="ECO:0007669"/>
    <property type="project" value="UniProtKB-SubCell"/>
</dbReference>
<evidence type="ECO:0000256" key="1">
    <source>
        <dbReference type="ARBA" id="ARBA00004613"/>
    </source>
</evidence>
<keyword evidence="4" id="KW-0732">Signal</keyword>
<dbReference type="RefSeq" id="XP_009061081.1">
    <property type="nucleotide sequence ID" value="XM_009062833.1"/>
</dbReference>
<dbReference type="SUPFAM" id="SSF53300">
    <property type="entry name" value="vWA-like"/>
    <property type="match status" value="1"/>
</dbReference>
<keyword evidence="6" id="KW-0325">Glycoprotein</keyword>
<dbReference type="GO" id="GO:0004867">
    <property type="term" value="F:serine-type endopeptidase inhibitor activity"/>
    <property type="evidence" value="ECO:0007669"/>
    <property type="project" value="UniProtKB-KW"/>
</dbReference>
<dbReference type="PANTHER" id="PTHR10338:SF108">
    <property type="entry name" value="INTER-ALPHA-TRYPSIN INHIBITOR HEAVY CHAIN H4-LIKE PROTEIN"/>
    <property type="match status" value="1"/>
</dbReference>
<dbReference type="AlphaFoldDB" id="V4A564"/>
<gene>
    <name evidence="8" type="ORF">LOTGIDRAFT_126255</name>
</gene>
<dbReference type="SMART" id="SM00327">
    <property type="entry name" value="VWA"/>
    <property type="match status" value="1"/>
</dbReference>
<dbReference type="OMA" id="AYHTIRE"/>
<dbReference type="InterPro" id="IPR050934">
    <property type="entry name" value="ITIH"/>
</dbReference>
<proteinExistence type="inferred from homology"/>
<evidence type="ECO:0000256" key="2">
    <source>
        <dbReference type="ARBA" id="ARBA00010158"/>
    </source>
</evidence>
<keyword evidence="3" id="KW-0964">Secreted</keyword>
<sequence length="391" mass="43751">KGINGQLVIEYDLKHEKDAGNVIVEGYYFVHYFTPSGLQTIDKNILFVIDDSGSMSGTKIQQVRESMLTILDNLNSNDYLNILKFSTSVQTWLSMPALASSENIAKAKTFVNDNLKASGGTNINDALLKAIQSLRSNSINDMRAQIIFFLTDGQPSTGITNTEQIRKNVIEENKGFAAIYCLGFGFNLNYNFLKNLTYENNGFSRRIYEGEDATEQLVDIYNEIKDPLLLDVKVNYGSKYVELSSTTNNKFYQYFNGTEIVVAGKLKKSGVLPADTVLVQGISKDGNLDLKMTSKSVTIRPVDENSSNKKLQDFQKIKELIEKYSIYNNTESEKAKQDAIKLAIENNFITKFTSFVLQVKPLSISRNKVMCTTGFGAAFTAIISLLSLWMI</sequence>
<dbReference type="HOGENOM" id="CLU_065583_0_0_1"/>
<keyword evidence="9" id="KW-1185">Reference proteome</keyword>
<dbReference type="STRING" id="225164.V4A564"/>
<reference evidence="8 9" key="1">
    <citation type="journal article" date="2013" name="Nature">
        <title>Insights into bilaterian evolution from three spiralian genomes.</title>
        <authorList>
            <person name="Simakov O."/>
            <person name="Marletaz F."/>
            <person name="Cho S.J."/>
            <person name="Edsinger-Gonzales E."/>
            <person name="Havlak P."/>
            <person name="Hellsten U."/>
            <person name="Kuo D.H."/>
            <person name="Larsson T."/>
            <person name="Lv J."/>
            <person name="Arendt D."/>
            <person name="Savage R."/>
            <person name="Osoegawa K."/>
            <person name="de Jong P."/>
            <person name="Grimwood J."/>
            <person name="Chapman J.A."/>
            <person name="Shapiro H."/>
            <person name="Aerts A."/>
            <person name="Otillar R.P."/>
            <person name="Terry A.Y."/>
            <person name="Boore J.L."/>
            <person name="Grigoriev I.V."/>
            <person name="Lindberg D.R."/>
            <person name="Seaver E.C."/>
            <person name="Weisblat D.A."/>
            <person name="Putnam N.H."/>
            <person name="Rokhsar D.S."/>
        </authorList>
    </citation>
    <scope>NUCLEOTIDE SEQUENCE [LARGE SCALE GENOMIC DNA]</scope>
</reference>
<dbReference type="Gene3D" id="3.40.50.410">
    <property type="entry name" value="von Willebrand factor, type A domain"/>
    <property type="match status" value="1"/>
</dbReference>
<feature type="domain" description="VWFA" evidence="7">
    <location>
        <begin position="44"/>
        <end position="224"/>
    </location>
</feature>
<organism evidence="8 9">
    <name type="scientific">Lottia gigantea</name>
    <name type="common">Giant owl limpet</name>
    <dbReference type="NCBI Taxonomy" id="225164"/>
    <lineage>
        <taxon>Eukaryota</taxon>
        <taxon>Metazoa</taxon>
        <taxon>Spiralia</taxon>
        <taxon>Lophotrochozoa</taxon>
        <taxon>Mollusca</taxon>
        <taxon>Gastropoda</taxon>
        <taxon>Patellogastropoda</taxon>
        <taxon>Lottioidea</taxon>
        <taxon>Lottiidae</taxon>
        <taxon>Lottia</taxon>
    </lineage>
</organism>
<dbReference type="EMBL" id="KB202719">
    <property type="protein sequence ID" value="ESO88376.1"/>
    <property type="molecule type" value="Genomic_DNA"/>
</dbReference>
<dbReference type="PANTHER" id="PTHR10338">
    <property type="entry name" value="INTER-ALPHA-TRYPSIN INHIBITOR HEAVY CHAIN FAMILY MEMBER"/>
    <property type="match status" value="1"/>
</dbReference>
<comment type="similarity">
    <text evidence="2">Belongs to the ITIH family.</text>
</comment>
<dbReference type="Proteomes" id="UP000030746">
    <property type="component" value="Unassembled WGS sequence"/>
</dbReference>
<evidence type="ECO:0000256" key="4">
    <source>
        <dbReference type="ARBA" id="ARBA00022729"/>
    </source>
</evidence>
<dbReference type="FunFam" id="3.40.50.410:FF:000013">
    <property type="entry name" value="inter-alpha-trypsin inhibitor heavy chain H2"/>
    <property type="match status" value="1"/>
</dbReference>
<feature type="non-terminal residue" evidence="8">
    <location>
        <position position="1"/>
    </location>
</feature>
<protein>
    <recommendedName>
        <fullName evidence="7">VWFA domain-containing protein</fullName>
    </recommendedName>
</protein>
<dbReference type="GeneID" id="20232575"/>
<keyword evidence="5" id="KW-0646">Protease inhibitor</keyword>
<dbReference type="PROSITE" id="PS50234">
    <property type="entry name" value="VWFA"/>
    <property type="match status" value="1"/>
</dbReference>
<comment type="subcellular location">
    <subcellularLocation>
        <location evidence="1">Secreted</location>
    </subcellularLocation>
</comment>
<evidence type="ECO:0000256" key="6">
    <source>
        <dbReference type="ARBA" id="ARBA00023180"/>
    </source>
</evidence>
<dbReference type="InterPro" id="IPR036465">
    <property type="entry name" value="vWFA_dom_sf"/>
</dbReference>
<evidence type="ECO:0000256" key="3">
    <source>
        <dbReference type="ARBA" id="ARBA00022525"/>
    </source>
</evidence>